<keyword evidence="2" id="KW-1185">Reference proteome</keyword>
<dbReference type="AlphaFoldDB" id="A0A2P8FL39"/>
<reference evidence="1 2" key="1">
    <citation type="submission" date="2018-03" db="EMBL/GenBank/DDBJ databases">
        <title>Genomic Encyclopedia of Archaeal and Bacterial Type Strains, Phase II (KMG-II): from individual species to whole genera.</title>
        <authorList>
            <person name="Goeker M."/>
        </authorList>
    </citation>
    <scope>NUCLEOTIDE SEQUENCE [LARGE SCALE GENOMIC DNA]</scope>
    <source>
        <strain evidence="1 2">DSM 18107</strain>
    </source>
</reference>
<dbReference type="Proteomes" id="UP000240978">
    <property type="component" value="Unassembled WGS sequence"/>
</dbReference>
<sequence>MAYKRKGHLTVVMEYCTHLRSFLHRRYWKGERKAGKKLIRKELMEYRKPAA</sequence>
<comment type="caution">
    <text evidence="1">The sequence shown here is derived from an EMBL/GenBank/DDBJ whole genome shotgun (WGS) entry which is preliminary data.</text>
</comment>
<proteinExistence type="predicted"/>
<name>A0A2P8FL39_9BACT</name>
<evidence type="ECO:0000313" key="1">
    <source>
        <dbReference type="EMBL" id="PSL22422.1"/>
    </source>
</evidence>
<evidence type="ECO:0000313" key="2">
    <source>
        <dbReference type="Proteomes" id="UP000240978"/>
    </source>
</evidence>
<gene>
    <name evidence="1" type="ORF">CLV42_12248</name>
</gene>
<protein>
    <submittedName>
        <fullName evidence="1">Uncharacterized protein</fullName>
    </submittedName>
</protein>
<accession>A0A2P8FL39</accession>
<organism evidence="1 2">
    <name type="scientific">Chitinophaga ginsengisoli</name>
    <dbReference type="NCBI Taxonomy" id="363837"/>
    <lineage>
        <taxon>Bacteria</taxon>
        <taxon>Pseudomonadati</taxon>
        <taxon>Bacteroidota</taxon>
        <taxon>Chitinophagia</taxon>
        <taxon>Chitinophagales</taxon>
        <taxon>Chitinophagaceae</taxon>
        <taxon>Chitinophaga</taxon>
    </lineage>
</organism>
<dbReference type="EMBL" id="PYGK01000022">
    <property type="protein sequence ID" value="PSL22422.1"/>
    <property type="molecule type" value="Genomic_DNA"/>
</dbReference>